<reference evidence="2 3" key="1">
    <citation type="submission" date="2011-11" db="EMBL/GenBank/DDBJ databases">
        <authorList>
            <person name="Weinstock G."/>
            <person name="Sodergren E."/>
            <person name="Clifton S."/>
            <person name="Fulton L."/>
            <person name="Fulton B."/>
            <person name="Courtney L."/>
            <person name="Fronick C."/>
            <person name="Harrison M."/>
            <person name="Strong C."/>
            <person name="Farmer C."/>
            <person name="Delahaunty K."/>
            <person name="Markovic C."/>
            <person name="Hall O."/>
            <person name="Minx P."/>
            <person name="Tomlinson C."/>
            <person name="Mitreva M."/>
            <person name="Hou S."/>
            <person name="Chen J."/>
            <person name="Wollam A."/>
            <person name="Pepin K.H."/>
            <person name="Johnson M."/>
            <person name="Bhonagiri V."/>
            <person name="Zhang X."/>
            <person name="Suruliraj S."/>
            <person name="Warren W."/>
            <person name="Chinwalla A."/>
            <person name="Mardis E.R."/>
            <person name="Wilson R.K."/>
        </authorList>
    </citation>
    <scope>NUCLEOTIDE SEQUENCE [LARGE SCALE GENOMIC DNA]</scope>
    <source>
        <strain evidence="2 3">YIT 11816</strain>
    </source>
</reference>
<dbReference type="HOGENOM" id="CLU_574815_0_0_4"/>
<dbReference type="AlphaFoldDB" id="H3KBH3"/>
<evidence type="ECO:0000256" key="1">
    <source>
        <dbReference type="SAM" id="MobiDB-lite"/>
    </source>
</evidence>
<feature type="region of interest" description="Disordered" evidence="1">
    <location>
        <begin position="1"/>
        <end position="29"/>
    </location>
</feature>
<dbReference type="Proteomes" id="UP000004956">
    <property type="component" value="Unassembled WGS sequence"/>
</dbReference>
<comment type="caution">
    <text evidence="2">The sequence shown here is derived from an EMBL/GenBank/DDBJ whole genome shotgun (WGS) entry which is preliminary data.</text>
</comment>
<dbReference type="PATRIC" id="fig|762967.3.peg.59"/>
<name>H3KBH3_9BURK</name>
<organism evidence="2 3">
    <name type="scientific">Sutterella parvirubra YIT 11816</name>
    <dbReference type="NCBI Taxonomy" id="762967"/>
    <lineage>
        <taxon>Bacteria</taxon>
        <taxon>Pseudomonadati</taxon>
        <taxon>Pseudomonadota</taxon>
        <taxon>Betaproteobacteria</taxon>
        <taxon>Burkholderiales</taxon>
        <taxon>Sutterellaceae</taxon>
        <taxon>Sutterella</taxon>
    </lineage>
</organism>
<feature type="compositionally biased region" description="Low complexity" evidence="1">
    <location>
        <begin position="455"/>
        <end position="475"/>
    </location>
</feature>
<dbReference type="STRING" id="762967.HMPREF9440_00068"/>
<accession>H3KBH3</accession>
<keyword evidence="3" id="KW-1185">Reference proteome</keyword>
<sequence length="475" mass="53187">MTKKTRKNKAKAPKIPPKPRPMPEPDPVEPYVIPEELGKTIAACLTPYALYETIDPAFASTLGDVESLRERPKLRELLELLAEDSAKSSRRERKRGWALPGAVLHEALDEATAEGLPEPIGILIQCLFDLGSTSCPADFLSADIEKFPTQGDVTDSPTLNACIERLTHILRFDAVEGPLELFDDEHYNSVWDHLTWDFEDYDVTEDIPFDVPDGLARLMWMTTVELFCDRVDTLKEWDSELERGKNGDFFNPNYSRMFSWHDPFYGSARNYRFMMRTLRCVLPRLSTRKAYDSLESTTVDFIARLLEVCAAAQFDCASQAVALAYLTDPMTGDDALPDETLRDAMECVLAAALIETQPPDDDAEPVEELPPNLRTPAFERFHEVLLTFSEHRQAALEELAATEPVEALRPTYARLAKLQGCSGVPSAGPYRNWPGRPSCSPTTCRRPSKQERRSSSAFSSSPRAPRSSRSSTGTA</sequence>
<feature type="compositionally biased region" description="Basic residues" evidence="1">
    <location>
        <begin position="1"/>
        <end position="12"/>
    </location>
</feature>
<feature type="region of interest" description="Disordered" evidence="1">
    <location>
        <begin position="426"/>
        <end position="475"/>
    </location>
</feature>
<protein>
    <submittedName>
        <fullName evidence="2">Uncharacterized protein</fullName>
    </submittedName>
</protein>
<proteinExistence type="predicted"/>
<feature type="compositionally biased region" description="Pro residues" evidence="1">
    <location>
        <begin position="14"/>
        <end position="25"/>
    </location>
</feature>
<dbReference type="EMBL" id="AFBQ01000006">
    <property type="protein sequence ID" value="EHY32532.1"/>
    <property type="molecule type" value="Genomic_DNA"/>
</dbReference>
<evidence type="ECO:0000313" key="2">
    <source>
        <dbReference type="EMBL" id="EHY32532.1"/>
    </source>
</evidence>
<gene>
    <name evidence="2" type="ORF">HMPREF9440_00068</name>
</gene>
<evidence type="ECO:0000313" key="3">
    <source>
        <dbReference type="Proteomes" id="UP000004956"/>
    </source>
</evidence>